<comment type="caution">
    <text evidence="6">The sequence shown here is derived from an EMBL/GenBank/DDBJ whole genome shotgun (WGS) entry which is preliminary data.</text>
</comment>
<feature type="domain" description="HTH lysR-type" evidence="5">
    <location>
        <begin position="4"/>
        <end position="61"/>
    </location>
</feature>
<dbReference type="Pfam" id="PF00126">
    <property type="entry name" value="HTH_1"/>
    <property type="match status" value="2"/>
</dbReference>
<feature type="domain" description="HTH lysR-type" evidence="5">
    <location>
        <begin position="97"/>
        <end position="150"/>
    </location>
</feature>
<keyword evidence="4" id="KW-0804">Transcription</keyword>
<evidence type="ECO:0000256" key="1">
    <source>
        <dbReference type="ARBA" id="ARBA00009437"/>
    </source>
</evidence>
<evidence type="ECO:0000313" key="6">
    <source>
        <dbReference type="EMBL" id="MBP0482156.1"/>
    </source>
</evidence>
<keyword evidence="2" id="KW-0805">Transcription regulation</keyword>
<dbReference type="SUPFAM" id="SSF53850">
    <property type="entry name" value="Periplasmic binding protein-like II"/>
    <property type="match status" value="1"/>
</dbReference>
<dbReference type="Gene3D" id="3.40.190.10">
    <property type="entry name" value="Periplasmic binding protein-like II"/>
    <property type="match status" value="2"/>
</dbReference>
<dbReference type="Proteomes" id="UP000675940">
    <property type="component" value="Unassembled WGS sequence"/>
</dbReference>
<dbReference type="InterPro" id="IPR005119">
    <property type="entry name" value="LysR_subst-bd"/>
</dbReference>
<dbReference type="GO" id="GO:0003700">
    <property type="term" value="F:DNA-binding transcription factor activity"/>
    <property type="evidence" value="ECO:0007669"/>
    <property type="project" value="InterPro"/>
</dbReference>
<keyword evidence="3" id="KW-0238">DNA-binding</keyword>
<evidence type="ECO:0000256" key="3">
    <source>
        <dbReference type="ARBA" id="ARBA00023125"/>
    </source>
</evidence>
<evidence type="ECO:0000256" key="2">
    <source>
        <dbReference type="ARBA" id="ARBA00023015"/>
    </source>
</evidence>
<reference evidence="6" key="1">
    <citation type="submission" date="2021-03" db="EMBL/GenBank/DDBJ databases">
        <title>Sagittula salina sp. nov. strain M10.9X isolated from the marine waste.</title>
        <authorList>
            <person name="Satari L."/>
            <person name="Molina-Menor E."/>
            <person name="Vidal-Verdu A."/>
            <person name="Pascual J."/>
            <person name="Pereto J."/>
            <person name="Porcar M."/>
        </authorList>
    </citation>
    <scope>NUCLEOTIDE SEQUENCE</scope>
    <source>
        <strain evidence="6">M10.9X</strain>
    </source>
</reference>
<protein>
    <submittedName>
        <fullName evidence="6">LysR family transcriptional regulator</fullName>
    </submittedName>
</protein>
<dbReference type="SUPFAM" id="SSF46785">
    <property type="entry name" value="Winged helix' DNA-binding domain"/>
    <property type="match status" value="2"/>
</dbReference>
<dbReference type="AlphaFoldDB" id="A0A940MIK0"/>
<sequence>MLSRNLRHFRLFLAVAELRSLTAAAERARISQPAVTQSLNKLEKDTGGALFERNRQGVFLTERGRVFESRLRCAMDRLDAALREVSPRLVLTATAAQLEALIAASEAQNFTLAARTLKRAQPTVHRAVAQLERGAARALFERTSFGMVPVRACQNLAQSARLAFTEIAQAEAALADFDGREVGRIVIGSLPLSRSVVLPEALARFREARPKQPVTVIDGDYDALLLRLRRGEVDLMIGAMRDPLPIGDVTQEPLFDDVLSIVARPGHALAGSRVGLDLLVDHAWVVPRPGTPSREQFDALFTGRVAMPDSILECGSILLMRELLQRSDLLGCISARQARAEVEAGLLVALDTGIGWPRRGIGLTTRAGWVPTPAQAQMLDHIRAAAGELPAL</sequence>
<dbReference type="Gene3D" id="1.10.10.10">
    <property type="entry name" value="Winged helix-like DNA-binding domain superfamily/Winged helix DNA-binding domain"/>
    <property type="match status" value="2"/>
</dbReference>
<dbReference type="PANTHER" id="PTHR30126">
    <property type="entry name" value="HTH-TYPE TRANSCRIPTIONAL REGULATOR"/>
    <property type="match status" value="1"/>
</dbReference>
<gene>
    <name evidence="6" type="ORF">J5474_06580</name>
</gene>
<dbReference type="InterPro" id="IPR036390">
    <property type="entry name" value="WH_DNA-bd_sf"/>
</dbReference>
<dbReference type="PROSITE" id="PS50931">
    <property type="entry name" value="HTH_LYSR"/>
    <property type="match status" value="2"/>
</dbReference>
<comment type="similarity">
    <text evidence="1">Belongs to the LysR transcriptional regulatory family.</text>
</comment>
<dbReference type="PANTHER" id="PTHR30126:SF98">
    <property type="entry name" value="HTH-TYPE TRANSCRIPTIONAL ACTIVATOR BAUR"/>
    <property type="match status" value="1"/>
</dbReference>
<evidence type="ECO:0000313" key="7">
    <source>
        <dbReference type="Proteomes" id="UP000675940"/>
    </source>
</evidence>
<dbReference type="InterPro" id="IPR000847">
    <property type="entry name" value="LysR_HTH_N"/>
</dbReference>
<name>A0A940MIK0_9RHOB</name>
<dbReference type="InterPro" id="IPR036388">
    <property type="entry name" value="WH-like_DNA-bd_sf"/>
</dbReference>
<dbReference type="GO" id="GO:0000976">
    <property type="term" value="F:transcription cis-regulatory region binding"/>
    <property type="evidence" value="ECO:0007669"/>
    <property type="project" value="TreeGrafter"/>
</dbReference>
<dbReference type="EMBL" id="JAGISH010000003">
    <property type="protein sequence ID" value="MBP0482156.1"/>
    <property type="molecule type" value="Genomic_DNA"/>
</dbReference>
<dbReference type="RefSeq" id="WP_209360023.1">
    <property type="nucleotide sequence ID" value="NZ_JAGISH010000003.1"/>
</dbReference>
<keyword evidence="7" id="KW-1185">Reference proteome</keyword>
<dbReference type="Pfam" id="PF03466">
    <property type="entry name" value="LysR_substrate"/>
    <property type="match status" value="1"/>
</dbReference>
<evidence type="ECO:0000259" key="5">
    <source>
        <dbReference type="PROSITE" id="PS50931"/>
    </source>
</evidence>
<accession>A0A940MIK0</accession>
<dbReference type="PRINTS" id="PR00039">
    <property type="entry name" value="HTHLYSR"/>
</dbReference>
<organism evidence="6 7">
    <name type="scientific">Sagittula salina</name>
    <dbReference type="NCBI Taxonomy" id="2820268"/>
    <lineage>
        <taxon>Bacteria</taxon>
        <taxon>Pseudomonadati</taxon>
        <taxon>Pseudomonadota</taxon>
        <taxon>Alphaproteobacteria</taxon>
        <taxon>Rhodobacterales</taxon>
        <taxon>Roseobacteraceae</taxon>
        <taxon>Sagittula</taxon>
    </lineage>
</organism>
<proteinExistence type="inferred from homology"/>
<evidence type="ECO:0000256" key="4">
    <source>
        <dbReference type="ARBA" id="ARBA00023163"/>
    </source>
</evidence>